<organism evidence="1 2">
    <name type="scientific">Klebsiella phage RCIP0088</name>
    <dbReference type="NCBI Taxonomy" id="3094256"/>
    <lineage>
        <taxon>Viruses</taxon>
    </lineage>
</organism>
<evidence type="ECO:0000313" key="1">
    <source>
        <dbReference type="EMBL" id="WPJ55220.1"/>
    </source>
</evidence>
<dbReference type="EMBL" id="OR532882">
    <property type="protein sequence ID" value="WPJ55220.1"/>
    <property type="molecule type" value="Genomic_DNA"/>
</dbReference>
<gene>
    <name evidence="1" type="ORF">RCIP0088_00010</name>
</gene>
<sequence>MTHSTGKVFKLTAAGSVRKALGDVVEAKRNITISALFHGLISSNVSWATDMQRSDAADFDMVLRTLLPIKFNKESGKYEFNAKKCYASAEKLGIELDTMRLDYKQANKQGREVIVASFYSACMALYAAEAEQVKNDALDADAVRLQALGRVKNAIKKAKETGVSDADLVSMLVSQGVDVRAVLDAVNLGITNDWRQLYG</sequence>
<evidence type="ECO:0000313" key="2">
    <source>
        <dbReference type="Proteomes" id="UP001433204"/>
    </source>
</evidence>
<name>A0AAX4GY28_9VIRU</name>
<reference evidence="1" key="1">
    <citation type="submission" date="2023-09" db="EMBL/GenBank/DDBJ databases">
        <authorList>
            <person name="Feng J."/>
        </authorList>
    </citation>
    <scope>NUCLEOTIDE SEQUENCE</scope>
</reference>
<accession>A0AAX4GY28</accession>
<dbReference type="Proteomes" id="UP001433204">
    <property type="component" value="Segment"/>
</dbReference>
<proteinExistence type="predicted"/>
<protein>
    <submittedName>
        <fullName evidence="1">Uncharacterized protein</fullName>
    </submittedName>
</protein>